<feature type="region of interest" description="Disordered" evidence="1">
    <location>
        <begin position="96"/>
        <end position="132"/>
    </location>
</feature>
<sequence length="424" mass="49236">MSSVNKYSSPINQPGKYFSKSPDFTSKPFSKASAFPNNPISFQHLPGKNIFSSDQRQKNQPFSQLRQIPSQNSQGNPFKILNPESQITKTFESPISFPKLGQSKPSPFSKNLNRLDRSYETPPKPQDFSYQNLRKTPTNLDEETFIQSLEQNHITYLEKLKRSENIQKYHQKQYEKNILNSANSKEQTLDLLIEKRMIAKSRKEQKKDNLNNVKRSPGRKHYKEDSNIDLQWDENINTKKPEEDSKIDNIKTIEDVMKIQKNDTVNDYIKKNDEEFNKNLEKFFGIDKGEGEKKNFGSTTIIGKEKNSQSPLNYGKTSVRTTTYDPITDSTTKYENNRVFLRPLGGKKNEPFPGKISDAEGPQPSDYNRSFRTNYEFTNPLTGEIKHFNKMMRNGEDSERRYEFVITNGGNDMEKLNLRIRKAF</sequence>
<comment type="caution">
    <text evidence="2">The sequence shown here is derived from an EMBL/GenBank/DDBJ whole genome shotgun (WGS) entry which is preliminary data.</text>
</comment>
<keyword evidence="3" id="KW-1185">Reference proteome</keyword>
<feature type="region of interest" description="Disordered" evidence="1">
    <location>
        <begin position="343"/>
        <end position="368"/>
    </location>
</feature>
<feature type="region of interest" description="Disordered" evidence="1">
    <location>
        <begin position="202"/>
        <end position="222"/>
    </location>
</feature>
<organism evidence="2 3">
    <name type="scientific">Stentor coeruleus</name>
    <dbReference type="NCBI Taxonomy" id="5963"/>
    <lineage>
        <taxon>Eukaryota</taxon>
        <taxon>Sar</taxon>
        <taxon>Alveolata</taxon>
        <taxon>Ciliophora</taxon>
        <taxon>Postciliodesmatophora</taxon>
        <taxon>Heterotrichea</taxon>
        <taxon>Heterotrichida</taxon>
        <taxon>Stentoridae</taxon>
        <taxon>Stentor</taxon>
    </lineage>
</organism>
<feature type="compositionally biased region" description="Polar residues" evidence="1">
    <location>
        <begin position="1"/>
        <end position="12"/>
    </location>
</feature>
<accession>A0A1R2CAJ4</accession>
<dbReference type="Proteomes" id="UP000187209">
    <property type="component" value="Unassembled WGS sequence"/>
</dbReference>
<protein>
    <submittedName>
        <fullName evidence="2">Uncharacterized protein</fullName>
    </submittedName>
</protein>
<evidence type="ECO:0000256" key="1">
    <source>
        <dbReference type="SAM" id="MobiDB-lite"/>
    </source>
</evidence>
<reference evidence="2 3" key="1">
    <citation type="submission" date="2016-11" db="EMBL/GenBank/DDBJ databases">
        <title>The macronuclear genome of Stentor coeruleus: a giant cell with tiny introns.</title>
        <authorList>
            <person name="Slabodnick M."/>
            <person name="Ruby J.G."/>
            <person name="Reiff S.B."/>
            <person name="Swart E.C."/>
            <person name="Gosai S."/>
            <person name="Prabakaran S."/>
            <person name="Witkowska E."/>
            <person name="Larue G.E."/>
            <person name="Fisher S."/>
            <person name="Freeman R.M."/>
            <person name="Gunawardena J."/>
            <person name="Chu W."/>
            <person name="Stover N.A."/>
            <person name="Gregory B.D."/>
            <person name="Nowacki M."/>
            <person name="Derisi J."/>
            <person name="Roy S.W."/>
            <person name="Marshall W.F."/>
            <person name="Sood P."/>
        </authorList>
    </citation>
    <scope>NUCLEOTIDE SEQUENCE [LARGE SCALE GENOMIC DNA]</scope>
    <source>
        <strain evidence="2">WM001</strain>
    </source>
</reference>
<feature type="compositionally biased region" description="Polar residues" evidence="1">
    <location>
        <begin position="50"/>
        <end position="76"/>
    </location>
</feature>
<proteinExistence type="predicted"/>
<gene>
    <name evidence="2" type="ORF">SteCoe_12539</name>
</gene>
<name>A0A1R2CAJ4_9CILI</name>
<evidence type="ECO:0000313" key="2">
    <source>
        <dbReference type="EMBL" id="OMJ86034.1"/>
    </source>
</evidence>
<dbReference type="EMBL" id="MPUH01000218">
    <property type="protein sequence ID" value="OMJ86034.1"/>
    <property type="molecule type" value="Genomic_DNA"/>
</dbReference>
<feature type="region of interest" description="Disordered" evidence="1">
    <location>
        <begin position="1"/>
        <end position="82"/>
    </location>
</feature>
<feature type="compositionally biased region" description="Polar residues" evidence="1">
    <location>
        <begin position="103"/>
        <end position="112"/>
    </location>
</feature>
<dbReference type="AlphaFoldDB" id="A0A1R2CAJ4"/>
<evidence type="ECO:0000313" key="3">
    <source>
        <dbReference type="Proteomes" id="UP000187209"/>
    </source>
</evidence>